<protein>
    <recommendedName>
        <fullName evidence="1">DNA-binding phage zinc finger domain-containing protein</fullName>
    </recommendedName>
</protein>
<gene>
    <name evidence="2" type="ORF">KGD84_18910</name>
</gene>
<organism evidence="2 3">
    <name type="scientific">Nocardiopsis changdeensis</name>
    <dbReference type="NCBI Taxonomy" id="2831969"/>
    <lineage>
        <taxon>Bacteria</taxon>
        <taxon>Bacillati</taxon>
        <taxon>Actinomycetota</taxon>
        <taxon>Actinomycetes</taxon>
        <taxon>Streptosporangiales</taxon>
        <taxon>Nocardiopsidaceae</taxon>
        <taxon>Nocardiopsis</taxon>
    </lineage>
</organism>
<evidence type="ECO:0000313" key="2">
    <source>
        <dbReference type="EMBL" id="QUX20577.1"/>
    </source>
</evidence>
<feature type="domain" description="DNA-binding phage zinc finger" evidence="1">
    <location>
        <begin position="4"/>
        <end position="42"/>
    </location>
</feature>
<evidence type="ECO:0000259" key="1">
    <source>
        <dbReference type="Pfam" id="PF24623"/>
    </source>
</evidence>
<keyword evidence="3" id="KW-1185">Reference proteome</keyword>
<name>A0ABX8BEW6_9ACTN</name>
<proteinExistence type="predicted"/>
<dbReference type="Proteomes" id="UP000676079">
    <property type="component" value="Chromosome"/>
</dbReference>
<dbReference type="RefSeq" id="WP_220561773.1">
    <property type="nucleotide sequence ID" value="NZ_CP074133.1"/>
</dbReference>
<sequence length="564" mass="60800">MIYPLAVVCPTCRVGEQHLCRTPTQAVRRLAHPRRFAAAAAADIVSALAPRVPPTQRWLLAQELVTAPDHTVPPAERATGPHPDLDAARAELDTAARTLEQLRGTAASAHWGVNTPGLVRDLDRALHTTRGLVEVLTDAARDQRIRRRLNMGATSAEIAHALLVLRAERVDAAVEATAAPAPPTGAPVWKVGYRSDGRFRLRSPLPEDGTSRQVGTAHGFAPTPAAAARAAAQFAGPGQRVVLDPPHVHAPRPLVESTGRTLIDHTVVKDLLEGDEPVHTAFLAACTALRHQLAGVRDLAGWWAERTETLQASHPQCRLPLGPPAPPPAHRDHADTTVEATAWVPAHLIVATDHPVWGRLDHKPEVPLDVLRALADTADVAEFTEDLFTSGDPVQLERITGWAGPVYAVAGDGNHRAHLLRAAGLPWAAAHLTHTTPPPVVDLNGLVKEDENLDGRGEEGRAPSERARHRMHLICGLIDRGVIDAWWDEDRPDLLWCRRLPAPWLLRSAEHATAANAVYEAAYPGALARLGIPDGVGTDAAAWRSWLTTPDSARRLRSVSAPGR</sequence>
<dbReference type="Pfam" id="PF24623">
    <property type="entry name" value="Phage_zn_bind_8"/>
    <property type="match status" value="1"/>
</dbReference>
<reference evidence="2 3" key="1">
    <citation type="submission" date="2021-05" db="EMBL/GenBank/DDBJ databases">
        <title>Direct Submission.</title>
        <authorList>
            <person name="Li K."/>
            <person name="Gao J."/>
        </authorList>
    </citation>
    <scope>NUCLEOTIDE SEQUENCE [LARGE SCALE GENOMIC DNA]</scope>
    <source>
        <strain evidence="2 3">Mg02</strain>
    </source>
</reference>
<evidence type="ECO:0000313" key="3">
    <source>
        <dbReference type="Proteomes" id="UP000676079"/>
    </source>
</evidence>
<accession>A0ABX8BEW6</accession>
<dbReference type="InterPro" id="IPR056911">
    <property type="entry name" value="Phage_Znf_bind_put"/>
</dbReference>
<dbReference type="EMBL" id="CP074133">
    <property type="protein sequence ID" value="QUX20577.1"/>
    <property type="molecule type" value="Genomic_DNA"/>
</dbReference>